<feature type="transmembrane region" description="Helical" evidence="6">
    <location>
        <begin position="20"/>
        <end position="40"/>
    </location>
</feature>
<dbReference type="AlphaFoldDB" id="I6YVB3"/>
<dbReference type="SUPFAM" id="SSF55874">
    <property type="entry name" value="ATPase domain of HSP90 chaperone/DNA topoisomerase II/histidine kinase"/>
    <property type="match status" value="1"/>
</dbReference>
<dbReference type="CDD" id="cd16917">
    <property type="entry name" value="HATPase_UhpB-NarQ-NarX-like"/>
    <property type="match status" value="1"/>
</dbReference>
<gene>
    <name evidence="10" type="ordered locus">MROS_1245</name>
</gene>
<dbReference type="NCBIfam" id="TIGR00229">
    <property type="entry name" value="sensory_box"/>
    <property type="match status" value="5"/>
</dbReference>
<feature type="domain" description="PAC" evidence="9">
    <location>
        <begin position="676"/>
        <end position="726"/>
    </location>
</feature>
<dbReference type="GO" id="GO:0046983">
    <property type="term" value="F:protein dimerization activity"/>
    <property type="evidence" value="ECO:0007669"/>
    <property type="project" value="InterPro"/>
</dbReference>
<dbReference type="InterPro" id="IPR013656">
    <property type="entry name" value="PAS_4"/>
</dbReference>
<feature type="domain" description="PAC" evidence="9">
    <location>
        <begin position="293"/>
        <end position="345"/>
    </location>
</feature>
<dbReference type="InterPro" id="IPR052162">
    <property type="entry name" value="Sensor_kinase/Photoreceptor"/>
</dbReference>
<keyword evidence="5 10" id="KW-0418">Kinase</keyword>
<keyword evidence="6" id="KW-0472">Membrane</keyword>
<evidence type="ECO:0000259" key="8">
    <source>
        <dbReference type="PROSITE" id="PS50112"/>
    </source>
</evidence>
<feature type="domain" description="PAS" evidence="8">
    <location>
        <begin position="478"/>
        <end position="549"/>
    </location>
</feature>
<dbReference type="EMBL" id="CP003557">
    <property type="protein sequence ID" value="AFN74482.1"/>
    <property type="molecule type" value="Genomic_DNA"/>
</dbReference>
<keyword evidence="11" id="KW-1185">Reference proteome</keyword>
<feature type="domain" description="Histidine kinase" evidence="7">
    <location>
        <begin position="748"/>
        <end position="944"/>
    </location>
</feature>
<proteinExistence type="predicted"/>
<dbReference type="InterPro" id="IPR000700">
    <property type="entry name" value="PAS-assoc_C"/>
</dbReference>
<evidence type="ECO:0000259" key="9">
    <source>
        <dbReference type="PROSITE" id="PS50113"/>
    </source>
</evidence>
<evidence type="ECO:0000259" key="7">
    <source>
        <dbReference type="PROSITE" id="PS50109"/>
    </source>
</evidence>
<dbReference type="OrthoDB" id="5401121at2"/>
<dbReference type="SUPFAM" id="SSF55785">
    <property type="entry name" value="PYP-like sensor domain (PAS domain)"/>
    <property type="match status" value="5"/>
</dbReference>
<dbReference type="eggNOG" id="COG3290">
    <property type="taxonomic scope" value="Bacteria"/>
</dbReference>
<dbReference type="InterPro" id="IPR011712">
    <property type="entry name" value="Sig_transdc_His_kin_sub3_dim/P"/>
</dbReference>
<dbReference type="RefSeq" id="WP_014855917.1">
    <property type="nucleotide sequence ID" value="NC_018178.1"/>
</dbReference>
<dbReference type="Gene3D" id="1.20.5.1930">
    <property type="match status" value="1"/>
</dbReference>
<dbReference type="EC" id="2.7.13.3" evidence="2"/>
<dbReference type="Pfam" id="PF02518">
    <property type="entry name" value="HATPase_c"/>
    <property type="match status" value="1"/>
</dbReference>
<dbReference type="InterPro" id="IPR001610">
    <property type="entry name" value="PAC"/>
</dbReference>
<feature type="domain" description="PAC" evidence="9">
    <location>
        <begin position="423"/>
        <end position="477"/>
    </location>
</feature>
<feature type="domain" description="PAS" evidence="8">
    <location>
        <begin position="89"/>
        <end position="161"/>
    </location>
</feature>
<dbReference type="PROSITE" id="PS50109">
    <property type="entry name" value="HIS_KIN"/>
    <property type="match status" value="1"/>
</dbReference>
<keyword evidence="6" id="KW-1133">Transmembrane helix</keyword>
<dbReference type="PANTHER" id="PTHR43304">
    <property type="entry name" value="PHYTOCHROME-LIKE PROTEIN CPH1"/>
    <property type="match status" value="1"/>
</dbReference>
<keyword evidence="4" id="KW-0808">Transferase</keyword>
<name>I6YVB3_MELRP</name>
<feature type="transmembrane region" description="Helical" evidence="6">
    <location>
        <begin position="52"/>
        <end position="72"/>
    </location>
</feature>
<dbReference type="SMART" id="SM00091">
    <property type="entry name" value="PAS"/>
    <property type="match status" value="5"/>
</dbReference>
<dbReference type="Proteomes" id="UP000009011">
    <property type="component" value="Chromosome"/>
</dbReference>
<reference evidence="10 11" key="1">
    <citation type="journal article" date="2013" name="PLoS ONE">
        <title>Genomic analysis of Melioribacter roseus, facultatively anaerobic organotrophic bacterium representing a novel deep lineage within Bacteriodetes/Chlorobi group.</title>
        <authorList>
            <person name="Kadnikov V.V."/>
            <person name="Mardanov A.V."/>
            <person name="Podosokorskaya O.A."/>
            <person name="Gavrilov S.N."/>
            <person name="Kublanov I.V."/>
            <person name="Beletsky A.V."/>
            <person name="Bonch-Osmolovskaya E.A."/>
            <person name="Ravin N.V."/>
        </authorList>
    </citation>
    <scope>NUCLEOTIDE SEQUENCE [LARGE SCALE GENOMIC DNA]</scope>
    <source>
        <strain evidence="11">JCM 17771 / P3M-2</strain>
    </source>
</reference>
<dbReference type="InterPro" id="IPR003594">
    <property type="entry name" value="HATPase_dom"/>
</dbReference>
<dbReference type="PANTHER" id="PTHR43304:SF1">
    <property type="entry name" value="PAC DOMAIN-CONTAINING PROTEIN"/>
    <property type="match status" value="1"/>
</dbReference>
<dbReference type="CDD" id="cd00130">
    <property type="entry name" value="PAS"/>
    <property type="match status" value="5"/>
</dbReference>
<evidence type="ECO:0000313" key="10">
    <source>
        <dbReference type="EMBL" id="AFN74482.1"/>
    </source>
</evidence>
<organism evidence="10 11">
    <name type="scientific">Melioribacter roseus (strain DSM 23840 / JCM 17771 / VKM B-2668 / P3M-2)</name>
    <dbReference type="NCBI Taxonomy" id="1191523"/>
    <lineage>
        <taxon>Bacteria</taxon>
        <taxon>Pseudomonadati</taxon>
        <taxon>Ignavibacteriota</taxon>
        <taxon>Ignavibacteria</taxon>
        <taxon>Ignavibacteriales</taxon>
        <taxon>Melioribacteraceae</taxon>
        <taxon>Melioribacter</taxon>
    </lineage>
</organism>
<dbReference type="PROSITE" id="PS50113">
    <property type="entry name" value="PAC"/>
    <property type="match status" value="4"/>
</dbReference>
<dbReference type="PROSITE" id="PS50112">
    <property type="entry name" value="PAS"/>
    <property type="match status" value="5"/>
</dbReference>
<dbReference type="GO" id="GO:0000155">
    <property type="term" value="F:phosphorelay sensor kinase activity"/>
    <property type="evidence" value="ECO:0007669"/>
    <property type="project" value="InterPro"/>
</dbReference>
<dbReference type="Gene3D" id="3.30.565.10">
    <property type="entry name" value="Histidine kinase-like ATPase, C-terminal domain"/>
    <property type="match status" value="1"/>
</dbReference>
<feature type="domain" description="PAS" evidence="8">
    <location>
        <begin position="603"/>
        <end position="672"/>
    </location>
</feature>
<dbReference type="GO" id="GO:0016020">
    <property type="term" value="C:membrane"/>
    <property type="evidence" value="ECO:0007669"/>
    <property type="project" value="InterPro"/>
</dbReference>
<dbReference type="Pfam" id="PF08447">
    <property type="entry name" value="PAS_3"/>
    <property type="match status" value="2"/>
</dbReference>
<dbReference type="InterPro" id="IPR005467">
    <property type="entry name" value="His_kinase_dom"/>
</dbReference>
<dbReference type="InterPro" id="IPR013655">
    <property type="entry name" value="PAS_fold_3"/>
</dbReference>
<feature type="domain" description="PAC" evidence="9">
    <location>
        <begin position="165"/>
        <end position="218"/>
    </location>
</feature>
<dbReference type="eggNOG" id="COG4585">
    <property type="taxonomic scope" value="Bacteria"/>
</dbReference>
<dbReference type="KEGG" id="mro:MROS_1245"/>
<evidence type="ECO:0000256" key="6">
    <source>
        <dbReference type="SAM" id="Phobius"/>
    </source>
</evidence>
<comment type="catalytic activity">
    <reaction evidence="1">
        <text>ATP + protein L-histidine = ADP + protein N-phospho-L-histidine.</text>
        <dbReference type="EC" id="2.7.13.3"/>
    </reaction>
</comment>
<sequence length="944" mass="109140">MDNNSPAKFTNFLKKRPLKIALIYFLVSSAFTVISILLTFDIETDPDTLKIAAITQAVAYILLTALILYYLLQYDTKQILQQNEELIEQEKRWNYAFEGAGDGVWDWNIKTNEVFFSKNWKTMLGYSEDEIEHDYLEWESRLHPEDKEIVLKKLKDYLEGRSDIYSVESRLRTKDGSYKWILDRGKIFEWDKDGKPLRMIGTHTDISEFKKLKEEKEYLLSQLQLEFERMPIGMIILNPDFTIKEWNPTAEKIFSYKKEETTNKKIHELITPPEMRSEIARHFRELIKKKETQKSTEQNITKDGRLILCEWYDTPLYDSKGEYNGLMSMVIDVTEIKRKEEEVVRNRELLNQILETSPVGIISVNQNGIITFANEAAQTILSANKDNLVNKNCHSDELTFYTAEGEKLEDSALPFNIVKTSGAAIRNNLYGYKSAEGFKILSVNSTPLKSPDNEFEGVVCTVEDITERYKIENALKESEKKFRILFIDNPHPMWIYDVETMKFVEVNDSAVYHYGYSREEFLNMTIADIRPIEDVPYLIRSVREDTEPTQRHRGWRHRKKDGTIIYVEISSHALPYTLGGNYRLVMSIDITDQYLAEKALQENEEKFRILTETTSSAIFIYQGKKFVYLNPYTEIMTGYSKEELMGMEIWDIIHPDFRNEVMKTGIARLKGDSVPGRYSFKIITKDGSERWIDFSAGTITFKNKPAVIGTAFDITEMKNAEASLNESRERYRQLVLHMQTLRESERAAIAREMHDELGQLLTSLKMNLSIIKKDINEKQIMDMSTVVSELDSMSELIDRAVKGVRKMITELRPEVLDKLGLVPAVEWLVENFKKTSKIDCSYKYSHESIQLDSEKELVIFRIIQEALTNIGRHSKATKVTVSLIKEGNSVRLTIKDNGIGFDNKALRGKKTFGLMGMQERAASIGASFEIESKKGEGTVITLKL</sequence>
<dbReference type="STRING" id="1191523.MROS_1245"/>
<evidence type="ECO:0000256" key="3">
    <source>
        <dbReference type="ARBA" id="ARBA00022553"/>
    </source>
</evidence>
<keyword evidence="3" id="KW-0597">Phosphoprotein</keyword>
<dbReference type="Pfam" id="PF13426">
    <property type="entry name" value="PAS_9"/>
    <property type="match status" value="2"/>
</dbReference>
<dbReference type="Pfam" id="PF08448">
    <property type="entry name" value="PAS_4"/>
    <property type="match status" value="1"/>
</dbReference>
<dbReference type="eggNOG" id="COG2202">
    <property type="taxonomic scope" value="Bacteria"/>
</dbReference>
<dbReference type="HOGENOM" id="CLU_311187_0_0_10"/>
<evidence type="ECO:0000256" key="2">
    <source>
        <dbReference type="ARBA" id="ARBA00012438"/>
    </source>
</evidence>
<keyword evidence="6" id="KW-0812">Transmembrane</keyword>
<dbReference type="Gene3D" id="3.30.450.20">
    <property type="entry name" value="PAS domain"/>
    <property type="match status" value="5"/>
</dbReference>
<feature type="domain" description="PAS" evidence="8">
    <location>
        <begin position="219"/>
        <end position="290"/>
    </location>
</feature>
<dbReference type="InterPro" id="IPR036890">
    <property type="entry name" value="HATPase_C_sf"/>
</dbReference>
<feature type="domain" description="PAS" evidence="8">
    <location>
        <begin position="346"/>
        <end position="392"/>
    </location>
</feature>
<evidence type="ECO:0000313" key="11">
    <source>
        <dbReference type="Proteomes" id="UP000009011"/>
    </source>
</evidence>
<evidence type="ECO:0000256" key="5">
    <source>
        <dbReference type="ARBA" id="ARBA00022777"/>
    </source>
</evidence>
<evidence type="ECO:0000256" key="1">
    <source>
        <dbReference type="ARBA" id="ARBA00000085"/>
    </source>
</evidence>
<evidence type="ECO:0000256" key="4">
    <source>
        <dbReference type="ARBA" id="ARBA00022679"/>
    </source>
</evidence>
<protein>
    <recommendedName>
        <fullName evidence="2">histidine kinase</fullName>
        <ecNumber evidence="2">2.7.13.3</ecNumber>
    </recommendedName>
</protein>
<dbReference type="InterPro" id="IPR035965">
    <property type="entry name" value="PAS-like_dom_sf"/>
</dbReference>
<dbReference type="InterPro" id="IPR000014">
    <property type="entry name" value="PAS"/>
</dbReference>
<dbReference type="SMART" id="SM00086">
    <property type="entry name" value="PAC"/>
    <property type="match status" value="5"/>
</dbReference>
<dbReference type="Pfam" id="PF07730">
    <property type="entry name" value="HisKA_3"/>
    <property type="match status" value="1"/>
</dbReference>
<accession>I6YVB3</accession>